<evidence type="ECO:0000256" key="13">
    <source>
        <dbReference type="SAM" id="Phobius"/>
    </source>
</evidence>
<comment type="pathway">
    <text evidence="2">Protein modification; protein ubiquitination.</text>
</comment>
<dbReference type="InterPro" id="IPR001841">
    <property type="entry name" value="Znf_RING"/>
</dbReference>
<dbReference type="Proteomes" id="UP000439903">
    <property type="component" value="Unassembled WGS sequence"/>
</dbReference>
<evidence type="ECO:0000256" key="7">
    <source>
        <dbReference type="ARBA" id="ARBA00022786"/>
    </source>
</evidence>
<evidence type="ECO:0000259" key="15">
    <source>
        <dbReference type="PROSITE" id="PS50089"/>
    </source>
</evidence>
<evidence type="ECO:0000256" key="4">
    <source>
        <dbReference type="ARBA" id="ARBA00022692"/>
    </source>
</evidence>
<dbReference type="PROSITE" id="PS50089">
    <property type="entry name" value="ZF_RING_2"/>
    <property type="match status" value="1"/>
</dbReference>
<evidence type="ECO:0000313" key="16">
    <source>
        <dbReference type="EMBL" id="KAF0484187.1"/>
    </source>
</evidence>
<reference evidence="16 17" key="1">
    <citation type="journal article" date="2019" name="Environ. Microbiol.">
        <title>At the nexus of three kingdoms: the genome of the mycorrhizal fungus Gigaspora margarita provides insights into plant, endobacterial and fungal interactions.</title>
        <authorList>
            <person name="Venice F."/>
            <person name="Ghignone S."/>
            <person name="Salvioli di Fossalunga A."/>
            <person name="Amselem J."/>
            <person name="Novero M."/>
            <person name="Xianan X."/>
            <person name="Sedzielewska Toro K."/>
            <person name="Morin E."/>
            <person name="Lipzen A."/>
            <person name="Grigoriev I.V."/>
            <person name="Henrissat B."/>
            <person name="Martin F.M."/>
            <person name="Bonfante P."/>
        </authorList>
    </citation>
    <scope>NUCLEOTIDE SEQUENCE [LARGE SCALE GENOMIC DNA]</scope>
    <source>
        <strain evidence="16 17">BEG34</strain>
    </source>
</reference>
<keyword evidence="3" id="KW-0808">Transferase</keyword>
<evidence type="ECO:0000256" key="12">
    <source>
        <dbReference type="SAM" id="MobiDB-lite"/>
    </source>
</evidence>
<feature type="chain" id="PRO_5034393224" evidence="14">
    <location>
        <begin position="27"/>
        <end position="447"/>
    </location>
</feature>
<keyword evidence="17" id="KW-1185">Reference proteome</keyword>
<dbReference type="Gene3D" id="3.30.40.10">
    <property type="entry name" value="Zinc/RING finger domain, C3HC4 (zinc finger)"/>
    <property type="match status" value="1"/>
</dbReference>
<dbReference type="Pfam" id="PF13639">
    <property type="entry name" value="zf-RING_2"/>
    <property type="match status" value="1"/>
</dbReference>
<dbReference type="SUPFAM" id="SSF57850">
    <property type="entry name" value="RING/U-box"/>
    <property type="match status" value="1"/>
</dbReference>
<feature type="region of interest" description="Disordered" evidence="12">
    <location>
        <begin position="260"/>
        <end position="291"/>
    </location>
</feature>
<organism evidence="16 17">
    <name type="scientific">Gigaspora margarita</name>
    <dbReference type="NCBI Taxonomy" id="4874"/>
    <lineage>
        <taxon>Eukaryota</taxon>
        <taxon>Fungi</taxon>
        <taxon>Fungi incertae sedis</taxon>
        <taxon>Mucoromycota</taxon>
        <taxon>Glomeromycotina</taxon>
        <taxon>Glomeromycetes</taxon>
        <taxon>Diversisporales</taxon>
        <taxon>Gigasporaceae</taxon>
        <taxon>Gigaspora</taxon>
    </lineage>
</organism>
<comment type="subcellular location">
    <subcellularLocation>
        <location evidence="1">Membrane</location>
        <topology evidence="1">Single-pass membrane protein</topology>
    </subcellularLocation>
</comment>
<dbReference type="PANTHER" id="PTHR45768">
    <property type="entry name" value="E3 UBIQUITIN-PROTEIN LIGASE RNF13-LIKE"/>
    <property type="match status" value="1"/>
</dbReference>
<feature type="region of interest" description="Disordered" evidence="12">
    <location>
        <begin position="374"/>
        <end position="393"/>
    </location>
</feature>
<evidence type="ECO:0000313" key="17">
    <source>
        <dbReference type="Proteomes" id="UP000439903"/>
    </source>
</evidence>
<evidence type="ECO:0000256" key="10">
    <source>
        <dbReference type="ARBA" id="ARBA00023136"/>
    </source>
</evidence>
<dbReference type="GO" id="GO:0008270">
    <property type="term" value="F:zinc ion binding"/>
    <property type="evidence" value="ECO:0007669"/>
    <property type="project" value="UniProtKB-KW"/>
</dbReference>
<evidence type="ECO:0000256" key="2">
    <source>
        <dbReference type="ARBA" id="ARBA00004906"/>
    </source>
</evidence>
<feature type="compositionally biased region" description="Polar residues" evidence="12">
    <location>
        <begin position="263"/>
        <end position="276"/>
    </location>
</feature>
<evidence type="ECO:0000256" key="3">
    <source>
        <dbReference type="ARBA" id="ARBA00022679"/>
    </source>
</evidence>
<dbReference type="PANTHER" id="PTHR45768:SF18">
    <property type="entry name" value="RING-H2 FINGER PROTEIN ATL47-RELATED"/>
    <property type="match status" value="1"/>
</dbReference>
<dbReference type="GO" id="GO:0016020">
    <property type="term" value="C:membrane"/>
    <property type="evidence" value="ECO:0007669"/>
    <property type="project" value="UniProtKB-SubCell"/>
</dbReference>
<dbReference type="CDD" id="cd23121">
    <property type="entry name" value="RING-H2_RHA1-like"/>
    <property type="match status" value="1"/>
</dbReference>
<keyword evidence="14" id="KW-0732">Signal</keyword>
<feature type="domain" description="RING-type" evidence="15">
    <location>
        <begin position="298"/>
        <end position="341"/>
    </location>
</feature>
<feature type="signal peptide" evidence="14">
    <location>
        <begin position="1"/>
        <end position="26"/>
    </location>
</feature>
<dbReference type="GO" id="GO:0016740">
    <property type="term" value="F:transferase activity"/>
    <property type="evidence" value="ECO:0007669"/>
    <property type="project" value="UniProtKB-KW"/>
</dbReference>
<evidence type="ECO:0000256" key="9">
    <source>
        <dbReference type="ARBA" id="ARBA00022989"/>
    </source>
</evidence>
<keyword evidence="9 13" id="KW-1133">Transmembrane helix</keyword>
<feature type="transmembrane region" description="Helical" evidence="13">
    <location>
        <begin position="192"/>
        <end position="215"/>
    </location>
</feature>
<dbReference type="InterPro" id="IPR013083">
    <property type="entry name" value="Znf_RING/FYVE/PHD"/>
</dbReference>
<evidence type="ECO:0000256" key="11">
    <source>
        <dbReference type="PROSITE-ProRule" id="PRU00175"/>
    </source>
</evidence>
<accession>A0A8H4EHE9</accession>
<keyword evidence="6 11" id="KW-0863">Zinc-finger</keyword>
<dbReference type="OrthoDB" id="8062037at2759"/>
<dbReference type="SMART" id="SM00184">
    <property type="entry name" value="RING"/>
    <property type="match status" value="1"/>
</dbReference>
<evidence type="ECO:0000256" key="14">
    <source>
        <dbReference type="SAM" id="SignalP"/>
    </source>
</evidence>
<evidence type="ECO:0000256" key="1">
    <source>
        <dbReference type="ARBA" id="ARBA00004167"/>
    </source>
</evidence>
<keyword evidence="8" id="KW-0862">Zinc</keyword>
<keyword evidence="4 13" id="KW-0812">Transmembrane</keyword>
<keyword evidence="5" id="KW-0479">Metal-binding</keyword>
<comment type="caution">
    <text evidence="16">The sequence shown here is derived from an EMBL/GenBank/DDBJ whole genome shotgun (WGS) entry which is preliminary data.</text>
</comment>
<keyword evidence="7" id="KW-0833">Ubl conjugation pathway</keyword>
<evidence type="ECO:0000256" key="5">
    <source>
        <dbReference type="ARBA" id="ARBA00022723"/>
    </source>
</evidence>
<feature type="compositionally biased region" description="Basic residues" evidence="12">
    <location>
        <begin position="376"/>
        <end position="391"/>
    </location>
</feature>
<dbReference type="EMBL" id="WTPW01000736">
    <property type="protein sequence ID" value="KAF0484187.1"/>
    <property type="molecule type" value="Genomic_DNA"/>
</dbReference>
<dbReference type="AlphaFoldDB" id="A0A8H4EHE9"/>
<sequence length="447" mass="49737">MTRMAHITPTTLILVLLTLFCAIAQADVKLYQDFISANATKISNSTSKPGFYYTNENSGLQLITNDVDNVMGILYNVSDPCSSNCQQSLPVISDVLNNSKIAVISLSSNCPINQQIISVQNCGAIGAIIFGGESDNSFEKDSITIKVLGINPNMGNKLLTTINDTINQSSGSELVHVVIIPSQNQSNYSSSWKIAIIVIGSLLAVSFLLSILIHCRLYQLRRRERNMIIAQQEANINVKLQIFTLEKSLVKTFPTKIFRKQDNNSNQSDDPFTSVGSSIASSSKDAKKNKNDYSNDVCAICLDEFCDGEKLRKLPKCSHIYHLECIDRWLTTKSSLCPLCKQDAAPQDVIDKREKKFAQALQIHSNLDSIYDTSSRHSRYSRHSRHRRHSRSNSNSSIFLRILNVFGLGNSNDHNTRSRMRSDNGNVIAIQELSPAVIRSDNVSHMV</sequence>
<name>A0A8H4EHE9_GIGMA</name>
<protein>
    <submittedName>
        <fullName evidence="16">E3 ubiquitin-protein ligase HRD1</fullName>
    </submittedName>
</protein>
<keyword evidence="10 13" id="KW-0472">Membrane</keyword>
<gene>
    <name evidence="16" type="ORF">F8M41_023059</name>
</gene>
<dbReference type="Gene3D" id="3.50.30.30">
    <property type="match status" value="1"/>
</dbReference>
<evidence type="ECO:0000256" key="6">
    <source>
        <dbReference type="ARBA" id="ARBA00022771"/>
    </source>
</evidence>
<proteinExistence type="predicted"/>
<evidence type="ECO:0000256" key="8">
    <source>
        <dbReference type="ARBA" id="ARBA00022833"/>
    </source>
</evidence>